<gene>
    <name evidence="2" type="ORF">SLA_7341</name>
</gene>
<proteinExistence type="predicted"/>
<reference evidence="2 3" key="1">
    <citation type="journal article" date="2016" name="Genome Announc.">
        <title>Complete Genome Sequence of Thiostrepton-Producing Streptomyces laurentii ATCC 31255.</title>
        <authorList>
            <person name="Doi K."/>
            <person name="Fujino Y."/>
            <person name="Nagayoshi Y."/>
            <person name="Ohshima T."/>
            <person name="Ogata S."/>
        </authorList>
    </citation>
    <scope>NUCLEOTIDE SEQUENCE [LARGE SCALE GENOMIC DNA]</scope>
    <source>
        <strain evidence="2 3">ATCC 31255</strain>
    </source>
</reference>
<protein>
    <submittedName>
        <fullName evidence="2">Response regulator containing cheY-like receiver</fullName>
    </submittedName>
</protein>
<evidence type="ECO:0000313" key="3">
    <source>
        <dbReference type="Proteomes" id="UP000217676"/>
    </source>
</evidence>
<dbReference type="AlphaFoldDB" id="A0A169PMP9"/>
<feature type="region of interest" description="Disordered" evidence="1">
    <location>
        <begin position="23"/>
        <end position="51"/>
    </location>
</feature>
<dbReference type="EMBL" id="AP017424">
    <property type="protein sequence ID" value="BAU88207.1"/>
    <property type="molecule type" value="Genomic_DNA"/>
</dbReference>
<name>A0A169PMP9_STRLU</name>
<dbReference type="KEGG" id="slau:SLA_7341"/>
<evidence type="ECO:0000256" key="1">
    <source>
        <dbReference type="SAM" id="MobiDB-lite"/>
    </source>
</evidence>
<sequence length="583" mass="63188">MSAPQERTALTSRPSLYTYALRLAQDRPDRPFGGGHPLPDEPPEPERDGPRGKRAFAAVEAALGPLLAGPDSPAAMAELQRLLTELPVHDGPLVGAVLAMTLDDEAAARAIGRHLTRTGTTRRPVSVGLALLRRLGEAEDVPYLKALCGLRGLFSLAVAALEPLDPQTAALRQLDARISSPETRPLVDALLSGDRREIRSRLIRQPLGARTIAPEPARWIAEAVGLAGLPGQGPADPRLLAQVGRLLARMASSRGTQPELLAYREATAAFDALVRRAGALPPTTEHAVVLLALALDLHSGQAHVLPWRDGQREQLLDELGALVLSPEWAGVVLAEPAADAPPALRRRAIWLRHTTERVFRATDPPGRLRIEVAHPDPDDPGSVETRFLLDGRPLLPESFGHGPGGHPDHLLDRGALTATAEPREVKLAEAWCTEGCCGALWVSVVREGDTVVWRDWRRPGIPPSRTRAPEPPAYRFEAAAYTAELARATGDRGGEWPGWTMARLLGAALRDRPELSARWGLAFSSAYTDYRNPDTTVVTFVQRSTDSTGRWFTWKLADDGRPPTARVADALYRLAEEDPRGDA</sequence>
<dbReference type="Proteomes" id="UP000217676">
    <property type="component" value="Chromosome"/>
</dbReference>
<keyword evidence="3" id="KW-1185">Reference proteome</keyword>
<accession>A0A169PMP9</accession>
<evidence type="ECO:0000313" key="2">
    <source>
        <dbReference type="EMBL" id="BAU88207.1"/>
    </source>
</evidence>
<organism evidence="2 3">
    <name type="scientific">Streptomyces laurentii</name>
    <dbReference type="NCBI Taxonomy" id="39478"/>
    <lineage>
        <taxon>Bacteria</taxon>
        <taxon>Bacillati</taxon>
        <taxon>Actinomycetota</taxon>
        <taxon>Actinomycetes</taxon>
        <taxon>Kitasatosporales</taxon>
        <taxon>Streptomycetaceae</taxon>
        <taxon>Streptomyces</taxon>
    </lineage>
</organism>